<gene>
    <name evidence="6" type="primary">vapC</name>
    <name evidence="8" type="ORF">ATJ78_1699</name>
</gene>
<dbReference type="Gene3D" id="3.40.50.1010">
    <property type="entry name" value="5'-nuclease"/>
    <property type="match status" value="1"/>
</dbReference>
<feature type="binding site" evidence="6">
    <location>
        <position position="108"/>
    </location>
    <ligand>
        <name>Mg(2+)</name>
        <dbReference type="ChEBI" id="CHEBI:18420"/>
    </ligand>
</feature>
<evidence type="ECO:0000259" key="7">
    <source>
        <dbReference type="Pfam" id="PF01850"/>
    </source>
</evidence>
<comment type="cofactor">
    <cofactor evidence="6">
        <name>Mg(2+)</name>
        <dbReference type="ChEBI" id="CHEBI:18420"/>
    </cofactor>
</comment>
<dbReference type="GO" id="GO:0004540">
    <property type="term" value="F:RNA nuclease activity"/>
    <property type="evidence" value="ECO:0007669"/>
    <property type="project" value="InterPro"/>
</dbReference>
<keyword evidence="4 6" id="KW-0378">Hydrolase</keyword>
<comment type="function">
    <text evidence="6">Toxic component of a toxin-antitoxin (TA) system. An RNase.</text>
</comment>
<feature type="binding site" evidence="6">
    <location>
        <position position="5"/>
    </location>
    <ligand>
        <name>Mg(2+)</name>
        <dbReference type="ChEBI" id="CHEBI:18420"/>
    </ligand>
</feature>
<evidence type="ECO:0000256" key="2">
    <source>
        <dbReference type="ARBA" id="ARBA00022722"/>
    </source>
</evidence>
<dbReference type="NCBIfam" id="TIGR00028">
    <property type="entry name" value="Mtu_PIN_fam"/>
    <property type="match status" value="1"/>
</dbReference>
<dbReference type="InterPro" id="IPR006226">
    <property type="entry name" value="Mtu_PIN"/>
</dbReference>
<evidence type="ECO:0000256" key="1">
    <source>
        <dbReference type="ARBA" id="ARBA00022649"/>
    </source>
</evidence>
<accession>A0A2A9DXN8</accession>
<dbReference type="EMBL" id="PDJE01000001">
    <property type="protein sequence ID" value="PFG30762.1"/>
    <property type="molecule type" value="Genomic_DNA"/>
</dbReference>
<dbReference type="GO" id="GO:0000287">
    <property type="term" value="F:magnesium ion binding"/>
    <property type="evidence" value="ECO:0007669"/>
    <property type="project" value="UniProtKB-UniRule"/>
</dbReference>
<keyword evidence="2 6" id="KW-0540">Nuclease</keyword>
<feature type="domain" description="PIN" evidence="7">
    <location>
        <begin position="3"/>
        <end position="133"/>
    </location>
</feature>
<dbReference type="SUPFAM" id="SSF88723">
    <property type="entry name" value="PIN domain-like"/>
    <property type="match status" value="1"/>
</dbReference>
<dbReference type="AlphaFoldDB" id="A0A2A9DXN8"/>
<dbReference type="HAMAP" id="MF_00265">
    <property type="entry name" value="VapC_Nob1"/>
    <property type="match status" value="1"/>
</dbReference>
<protein>
    <recommendedName>
        <fullName evidence="6">Ribonuclease VapC</fullName>
        <shortName evidence="6">RNase VapC</shortName>
        <ecNumber evidence="6">3.1.-.-</ecNumber>
    </recommendedName>
    <alternativeName>
        <fullName evidence="6">Toxin VapC</fullName>
    </alternativeName>
</protein>
<dbReference type="GO" id="GO:0045926">
    <property type="term" value="P:negative regulation of growth"/>
    <property type="evidence" value="ECO:0007669"/>
    <property type="project" value="UniProtKB-ARBA"/>
</dbReference>
<dbReference type="GO" id="GO:0016788">
    <property type="term" value="F:hydrolase activity, acting on ester bonds"/>
    <property type="evidence" value="ECO:0007669"/>
    <property type="project" value="InterPro"/>
</dbReference>
<dbReference type="InterPro" id="IPR002716">
    <property type="entry name" value="PIN_dom"/>
</dbReference>
<dbReference type="EC" id="3.1.-.-" evidence="6"/>
<name>A0A2A9DXN8_9MICO</name>
<proteinExistence type="inferred from homology"/>
<reference evidence="8 9" key="1">
    <citation type="submission" date="2017-10" db="EMBL/GenBank/DDBJ databases">
        <title>Sequencing the genomes of 1000 actinobacteria strains.</title>
        <authorList>
            <person name="Klenk H.-P."/>
        </authorList>
    </citation>
    <scope>NUCLEOTIDE SEQUENCE [LARGE SCALE GENOMIC DNA]</scope>
    <source>
        <strain evidence="8 9">DSM 21798</strain>
    </source>
</reference>
<keyword evidence="3 6" id="KW-0479">Metal-binding</keyword>
<comment type="similarity">
    <text evidence="6">Belongs to the PINc/VapC protein family.</text>
</comment>
<dbReference type="InterPro" id="IPR029060">
    <property type="entry name" value="PIN-like_dom_sf"/>
</dbReference>
<dbReference type="GO" id="GO:0090729">
    <property type="term" value="F:toxin activity"/>
    <property type="evidence" value="ECO:0007669"/>
    <property type="project" value="UniProtKB-KW"/>
</dbReference>
<evidence type="ECO:0000256" key="4">
    <source>
        <dbReference type="ARBA" id="ARBA00022801"/>
    </source>
</evidence>
<evidence type="ECO:0000256" key="6">
    <source>
        <dbReference type="HAMAP-Rule" id="MF_00265"/>
    </source>
</evidence>
<dbReference type="RefSeq" id="WP_098407182.1">
    <property type="nucleotide sequence ID" value="NZ_PDJE01000001.1"/>
</dbReference>
<evidence type="ECO:0000313" key="9">
    <source>
        <dbReference type="Proteomes" id="UP000221369"/>
    </source>
</evidence>
<organism evidence="8 9">
    <name type="scientific">Paramicrobacterium agarici</name>
    <dbReference type="NCBI Taxonomy" id="630514"/>
    <lineage>
        <taxon>Bacteria</taxon>
        <taxon>Bacillati</taxon>
        <taxon>Actinomycetota</taxon>
        <taxon>Actinomycetes</taxon>
        <taxon>Micrococcales</taxon>
        <taxon>Microbacteriaceae</taxon>
        <taxon>Paramicrobacterium</taxon>
    </lineage>
</organism>
<dbReference type="CDD" id="cd18678">
    <property type="entry name" value="PIN_MtVapC25_VapC33-like"/>
    <property type="match status" value="1"/>
</dbReference>
<evidence type="ECO:0000256" key="3">
    <source>
        <dbReference type="ARBA" id="ARBA00022723"/>
    </source>
</evidence>
<keyword evidence="5 6" id="KW-0460">Magnesium</keyword>
<dbReference type="Proteomes" id="UP000221369">
    <property type="component" value="Unassembled WGS sequence"/>
</dbReference>
<evidence type="ECO:0000256" key="5">
    <source>
        <dbReference type="ARBA" id="ARBA00022842"/>
    </source>
</evidence>
<sequence>MKIVDANVLIYAVNSDSRHHHEAKSWLDAALAGPTTLGLPWVCILAFLRICTHPSIFENPLTGDQALDIVDSWLARPNVVSPEPDARHTVTLRTLIAETGVGGNLVNDAHIAALAFRHDASVVTFDRDFSRFPGVKWEIPSP</sequence>
<evidence type="ECO:0000313" key="8">
    <source>
        <dbReference type="EMBL" id="PFG30762.1"/>
    </source>
</evidence>
<keyword evidence="6" id="KW-0800">Toxin</keyword>
<keyword evidence="9" id="KW-1185">Reference proteome</keyword>
<keyword evidence="1 6" id="KW-1277">Toxin-antitoxin system</keyword>
<dbReference type="OrthoDB" id="556169at2"/>
<dbReference type="InterPro" id="IPR022907">
    <property type="entry name" value="VapC_family"/>
</dbReference>
<comment type="caution">
    <text evidence="8">The sequence shown here is derived from an EMBL/GenBank/DDBJ whole genome shotgun (WGS) entry which is preliminary data.</text>
</comment>
<dbReference type="Pfam" id="PF01850">
    <property type="entry name" value="PIN"/>
    <property type="match status" value="1"/>
</dbReference>